<dbReference type="Gene3D" id="3.30.450.20">
    <property type="entry name" value="PAS domain"/>
    <property type="match status" value="1"/>
</dbReference>
<sequence length="632" mass="67682">MRLTLILLTLLLSSIVVLVGASSYQFRQSLTESTLENLAQQSQSHAHAFTEWLNVRQDEMRVMANTREARALDAWGIAQLLVTLTETNQFYDTVFLLNPEGRGLAGVSFENNQARILSANEAWDFNVADREWFKSAVAGNDVFSQPIISRASGNLVSTVAIPVRQNGQVVGVVRGAVQIDTLVKRLAALPRDAGTEIYIVDELGKAITPAASIKDSNVALQTEAVTAATKRAHFTGLYKNAAGSAVVGSQTFMDLLGWGLVIETQESVALAKLIDMLRIMLVIAVVGVIIAVLSSLLLVKSITRTLGGDPNYAAEVVQQVADGDLNVTIKLADNDSRSLLACIANMQQKLRTIVGEISSYAEQVAAASTELAQTSEQANAGVQIQVEELNASATAMTQMTATLEEVARSTLDTANASNTALSTADDGRVAVDATLRSIENLGQEMELVTESINALKSDSDQIDNILTVIEGIAEQTNLLALNAAIEAARAGEAGRGFAVVADEVRGLASRTMTSTAEIQAMIERLQTGSDQAVRVVNKSMQGTLSSIENAQEMNTKLTDIVGAVQNIDQYAQQIASATEEQTQVSRDLNQSIHRINGIAEQTADNIYHTTEASNALAKLAEQLKAQVGHFRV</sequence>
<dbReference type="RefSeq" id="WP_289409776.1">
    <property type="nucleotide sequence ID" value="NZ_JAUCDY010000002.1"/>
</dbReference>
<feature type="transmembrane region" description="Helical" evidence="9">
    <location>
        <begin position="276"/>
        <end position="299"/>
    </location>
</feature>
<dbReference type="EMBL" id="JAUCDY010000002">
    <property type="protein sequence ID" value="MDM7857124.1"/>
    <property type="molecule type" value="Genomic_DNA"/>
</dbReference>
<dbReference type="InterPro" id="IPR033479">
    <property type="entry name" value="dCache_1"/>
</dbReference>
<dbReference type="CDD" id="cd11386">
    <property type="entry name" value="MCP_signal"/>
    <property type="match status" value="1"/>
</dbReference>
<dbReference type="SMART" id="SM00283">
    <property type="entry name" value="MA"/>
    <property type="match status" value="1"/>
</dbReference>
<evidence type="ECO:0000256" key="4">
    <source>
        <dbReference type="ARBA" id="ARBA00022692"/>
    </source>
</evidence>
<organism evidence="11 12">
    <name type="scientific">Thiopseudomonas acetoxidans</name>
    <dbReference type="NCBI Taxonomy" id="3041622"/>
    <lineage>
        <taxon>Bacteria</taxon>
        <taxon>Pseudomonadati</taxon>
        <taxon>Pseudomonadota</taxon>
        <taxon>Gammaproteobacteria</taxon>
        <taxon>Pseudomonadales</taxon>
        <taxon>Pseudomonadaceae</taxon>
        <taxon>Thiopseudomonas</taxon>
    </lineage>
</organism>
<dbReference type="InterPro" id="IPR004089">
    <property type="entry name" value="MCPsignal_dom"/>
</dbReference>
<evidence type="ECO:0000256" key="2">
    <source>
        <dbReference type="ARBA" id="ARBA00022475"/>
    </source>
</evidence>
<evidence type="ECO:0000313" key="11">
    <source>
        <dbReference type="EMBL" id="MDM7857124.1"/>
    </source>
</evidence>
<dbReference type="PANTHER" id="PTHR32089:SF41">
    <property type="entry name" value="METHYL-ACCEPTING CHEMOTAXIS PROTEIN"/>
    <property type="match status" value="1"/>
</dbReference>
<reference evidence="11 12" key="1">
    <citation type="submission" date="2023-06" db="EMBL/GenBank/DDBJ databases">
        <title>Thiopseudomonas sp. CY1220 draft genome sequence.</title>
        <authorList>
            <person name="Zhao G."/>
            <person name="An M."/>
        </authorList>
    </citation>
    <scope>NUCLEOTIDE SEQUENCE [LARGE SCALE GENOMIC DNA]</scope>
    <source>
        <strain evidence="11 12">CY1220</strain>
    </source>
</reference>
<evidence type="ECO:0000256" key="1">
    <source>
        <dbReference type="ARBA" id="ARBA00004651"/>
    </source>
</evidence>
<keyword evidence="7 8" id="KW-0807">Transducer</keyword>
<evidence type="ECO:0000256" key="3">
    <source>
        <dbReference type="ARBA" id="ARBA00022500"/>
    </source>
</evidence>
<dbReference type="SUPFAM" id="SSF58104">
    <property type="entry name" value="Methyl-accepting chemotaxis protein (MCP) signaling domain"/>
    <property type="match status" value="1"/>
</dbReference>
<keyword evidence="2" id="KW-1003">Cell membrane</keyword>
<proteinExistence type="predicted"/>
<evidence type="ECO:0000256" key="9">
    <source>
        <dbReference type="SAM" id="Phobius"/>
    </source>
</evidence>
<dbReference type="SUPFAM" id="SSF103190">
    <property type="entry name" value="Sensory domain-like"/>
    <property type="match status" value="1"/>
</dbReference>
<dbReference type="CDD" id="cd12914">
    <property type="entry name" value="PDC1_DGC_like"/>
    <property type="match status" value="1"/>
</dbReference>
<evidence type="ECO:0000313" key="12">
    <source>
        <dbReference type="Proteomes" id="UP001241056"/>
    </source>
</evidence>
<evidence type="ECO:0000259" key="10">
    <source>
        <dbReference type="PROSITE" id="PS50111"/>
    </source>
</evidence>
<evidence type="ECO:0000256" key="8">
    <source>
        <dbReference type="PROSITE-ProRule" id="PRU00284"/>
    </source>
</evidence>
<protein>
    <submittedName>
        <fullName evidence="11">Methyl-accepting chemotaxis protein</fullName>
    </submittedName>
</protein>
<keyword evidence="5 9" id="KW-1133">Transmembrane helix</keyword>
<dbReference type="PROSITE" id="PS50111">
    <property type="entry name" value="CHEMOTAXIS_TRANSDUC_2"/>
    <property type="match status" value="1"/>
</dbReference>
<dbReference type="Proteomes" id="UP001241056">
    <property type="component" value="Unassembled WGS sequence"/>
</dbReference>
<evidence type="ECO:0000256" key="7">
    <source>
        <dbReference type="ARBA" id="ARBA00023224"/>
    </source>
</evidence>
<accession>A0ABT7SLQ2</accession>
<keyword evidence="6 9" id="KW-0472">Membrane</keyword>
<dbReference type="Pfam" id="PF00015">
    <property type="entry name" value="MCPsignal"/>
    <property type="match status" value="1"/>
</dbReference>
<dbReference type="InterPro" id="IPR029151">
    <property type="entry name" value="Sensor-like_sf"/>
</dbReference>
<evidence type="ECO:0000256" key="5">
    <source>
        <dbReference type="ARBA" id="ARBA00022989"/>
    </source>
</evidence>
<keyword evidence="12" id="KW-1185">Reference proteome</keyword>
<comment type="caution">
    <text evidence="11">The sequence shown here is derived from an EMBL/GenBank/DDBJ whole genome shotgun (WGS) entry which is preliminary data.</text>
</comment>
<dbReference type="PANTHER" id="PTHR32089">
    <property type="entry name" value="METHYL-ACCEPTING CHEMOTAXIS PROTEIN MCPB"/>
    <property type="match status" value="1"/>
</dbReference>
<dbReference type="Pfam" id="PF02743">
    <property type="entry name" value="dCache_1"/>
    <property type="match status" value="1"/>
</dbReference>
<name>A0ABT7SLQ2_9GAMM</name>
<evidence type="ECO:0000256" key="6">
    <source>
        <dbReference type="ARBA" id="ARBA00023136"/>
    </source>
</evidence>
<keyword evidence="4 9" id="KW-0812">Transmembrane</keyword>
<gene>
    <name evidence="11" type="ORF">QEZ41_02365</name>
</gene>
<comment type="subcellular location">
    <subcellularLocation>
        <location evidence="1">Cell membrane</location>
        <topology evidence="1">Multi-pass membrane protein</topology>
    </subcellularLocation>
</comment>
<feature type="domain" description="Methyl-accepting transducer" evidence="10">
    <location>
        <begin position="360"/>
        <end position="596"/>
    </location>
</feature>
<dbReference type="Gene3D" id="1.10.287.950">
    <property type="entry name" value="Methyl-accepting chemotaxis protein"/>
    <property type="match status" value="1"/>
</dbReference>
<keyword evidence="3" id="KW-0145">Chemotaxis</keyword>